<dbReference type="InterPro" id="IPR018905">
    <property type="entry name" value="A-galactase_NEW3"/>
</dbReference>
<dbReference type="InterPro" id="IPR014756">
    <property type="entry name" value="Ig_E-set"/>
</dbReference>
<feature type="signal peptide" evidence="4">
    <location>
        <begin position="1"/>
        <end position="37"/>
    </location>
</feature>
<organism evidence="6 7">
    <name type="scientific">Micromonospora viridifaciens</name>
    <dbReference type="NCBI Taxonomy" id="1881"/>
    <lineage>
        <taxon>Bacteria</taxon>
        <taxon>Bacillati</taxon>
        <taxon>Actinomycetota</taxon>
        <taxon>Actinomycetes</taxon>
        <taxon>Micromonosporales</taxon>
        <taxon>Micromonosporaceae</taxon>
        <taxon>Micromonospora</taxon>
    </lineage>
</organism>
<dbReference type="SUPFAM" id="SSF49785">
    <property type="entry name" value="Galactose-binding domain-like"/>
    <property type="match status" value="1"/>
</dbReference>
<evidence type="ECO:0000313" key="6">
    <source>
        <dbReference type="EMBL" id="SCF05183.1"/>
    </source>
</evidence>
<dbReference type="Gene3D" id="2.60.40.10">
    <property type="entry name" value="Immunoglobulins"/>
    <property type="match status" value="1"/>
</dbReference>
<comment type="similarity">
    <text evidence="2">Belongs to the glycosyl hydrolase 33 family.</text>
</comment>
<dbReference type="RefSeq" id="WP_089006911.1">
    <property type="nucleotide sequence ID" value="NZ_LT607411.1"/>
</dbReference>
<name>A0A1C4X9G6_MICVI</name>
<dbReference type="InterPro" id="IPR036278">
    <property type="entry name" value="Sialidase_sf"/>
</dbReference>
<keyword evidence="4" id="KW-0732">Signal</keyword>
<dbReference type="InterPro" id="IPR008979">
    <property type="entry name" value="Galactose-bd-like_sf"/>
</dbReference>
<dbReference type="InterPro" id="IPR013783">
    <property type="entry name" value="Ig-like_fold"/>
</dbReference>
<dbReference type="Pfam" id="PF13088">
    <property type="entry name" value="BNR_2"/>
    <property type="match status" value="1"/>
</dbReference>
<dbReference type="Pfam" id="PF00754">
    <property type="entry name" value="F5_F8_type_C"/>
    <property type="match status" value="1"/>
</dbReference>
<gene>
    <name evidence="6" type="ORF">GA0074695_3132</name>
</gene>
<dbReference type="Proteomes" id="UP000198242">
    <property type="component" value="Chromosome I"/>
</dbReference>
<dbReference type="GO" id="GO:0006689">
    <property type="term" value="P:ganglioside catabolic process"/>
    <property type="evidence" value="ECO:0007669"/>
    <property type="project" value="TreeGrafter"/>
</dbReference>
<dbReference type="SUPFAM" id="SSF81296">
    <property type="entry name" value="E set domains"/>
    <property type="match status" value="1"/>
</dbReference>
<dbReference type="PROSITE" id="PS50022">
    <property type="entry name" value="FA58C_3"/>
    <property type="match status" value="1"/>
</dbReference>
<dbReference type="PROSITE" id="PS51318">
    <property type="entry name" value="TAT"/>
    <property type="match status" value="1"/>
</dbReference>
<sequence length="647" mass="68830">MTANPYLRRLPRRRAVSFLLAPALAAATVAGASPAQAIAGAPVPPGGEPLYTEQDLAVNGREGFPNYRIPALTVTPDGDLLASYDGRPTGIDAPGPNSILQRRSTDGGRTWGEQQVVSAGQTTAPIKGFSDPSYLVDRETGTIFNFHVYSQRQGFAGSRPGTDPADPNVLHANVATSTDGGLTWSHRTITADITPDPGWRSRFAASGEGIQLRYGPHAGRLIQQYTIINAAGAFQAVSVYSDDHGRTWRAGEAVGVGMDENKTVELSDGRVLLNSRDSARSGYRKVAVSTDGGHSYGPVTIDRDLPDPTNNASIIRAFPDAPAGSARAKVLLFSNAASQTSRSQGTIRMSCDDGQTWPVSKVFQPGSMSYSTLTALPDGTYGLLYEPGTGIRYANFNLAWLGGICAPFTIPDVALEPGQQVTVPVAVTNQSGIAVPKPSLQLDASPDWQVQGSVEPLMPGRQAKGQVTITVPAGTTPGRYRVGATLRTSAGNASTTFTVTVGLLDQARMSIADVDSEETAREDGRASNVIDGNPSTFWHTEWSRADAPGYPHRISLDLGGTHTISGLQYTRRQNSANEQVADYEIYTSLNGTTWDGPVASGRFTTSLAPQRAVFPARDARYIRLVALSEQTGHKYAAVAELEVEGQR</sequence>
<dbReference type="SMART" id="SM00231">
    <property type="entry name" value="FA58C"/>
    <property type="match status" value="1"/>
</dbReference>
<dbReference type="GO" id="GO:0009313">
    <property type="term" value="P:oligosaccharide catabolic process"/>
    <property type="evidence" value="ECO:0007669"/>
    <property type="project" value="TreeGrafter"/>
</dbReference>
<dbReference type="AlphaFoldDB" id="A0A1C4X9G6"/>
<reference evidence="7" key="1">
    <citation type="submission" date="2016-06" db="EMBL/GenBank/DDBJ databases">
        <authorList>
            <person name="Varghese N."/>
            <person name="Submissions Spin"/>
        </authorList>
    </citation>
    <scope>NUCLEOTIDE SEQUENCE [LARGE SCALE GENOMIC DNA]</scope>
    <source>
        <strain evidence="7">DSM 43909</strain>
    </source>
</reference>
<comment type="catalytic activity">
    <reaction evidence="1">
        <text>Hydrolysis of alpha-(2-&gt;3)-, alpha-(2-&gt;6)-, alpha-(2-&gt;8)- glycosidic linkages of terminal sialic acid residues in oligosaccharides, glycoproteins, glycolipids, colominic acid and synthetic substrates.</text>
        <dbReference type="EC" id="3.2.1.18"/>
    </reaction>
</comment>
<dbReference type="GO" id="GO:0005737">
    <property type="term" value="C:cytoplasm"/>
    <property type="evidence" value="ECO:0007669"/>
    <property type="project" value="TreeGrafter"/>
</dbReference>
<dbReference type="EC" id="3.2.1.18" evidence="3"/>
<keyword evidence="7" id="KW-1185">Reference proteome</keyword>
<dbReference type="InterPro" id="IPR000421">
    <property type="entry name" value="FA58C"/>
</dbReference>
<evidence type="ECO:0000256" key="3">
    <source>
        <dbReference type="ARBA" id="ARBA00012733"/>
    </source>
</evidence>
<dbReference type="PANTHER" id="PTHR10628">
    <property type="entry name" value="SIALIDASE"/>
    <property type="match status" value="1"/>
</dbReference>
<dbReference type="Pfam" id="PF10633">
    <property type="entry name" value="NPCBM_assoc"/>
    <property type="match status" value="1"/>
</dbReference>
<dbReference type="CDD" id="cd00057">
    <property type="entry name" value="FA58C"/>
    <property type="match status" value="1"/>
</dbReference>
<dbReference type="Gene3D" id="2.60.120.260">
    <property type="entry name" value="Galactose-binding domain-like"/>
    <property type="match status" value="1"/>
</dbReference>
<feature type="chain" id="PRO_5008707742" description="exo-alpha-sialidase" evidence="4">
    <location>
        <begin position="38"/>
        <end position="647"/>
    </location>
</feature>
<dbReference type="EMBL" id="LT607411">
    <property type="protein sequence ID" value="SCF05183.1"/>
    <property type="molecule type" value="Genomic_DNA"/>
</dbReference>
<dbReference type="OrthoDB" id="41724at2"/>
<dbReference type="SUPFAM" id="SSF50939">
    <property type="entry name" value="Sialidases"/>
    <property type="match status" value="1"/>
</dbReference>
<dbReference type="GO" id="GO:0016020">
    <property type="term" value="C:membrane"/>
    <property type="evidence" value="ECO:0007669"/>
    <property type="project" value="TreeGrafter"/>
</dbReference>
<evidence type="ECO:0000256" key="1">
    <source>
        <dbReference type="ARBA" id="ARBA00000427"/>
    </source>
</evidence>
<protein>
    <recommendedName>
        <fullName evidence="3">exo-alpha-sialidase</fullName>
        <ecNumber evidence="3">3.2.1.18</ecNumber>
    </recommendedName>
</protein>
<evidence type="ECO:0000256" key="4">
    <source>
        <dbReference type="SAM" id="SignalP"/>
    </source>
</evidence>
<dbReference type="SMR" id="A0A1C4X9G6"/>
<dbReference type="GO" id="GO:0004308">
    <property type="term" value="F:exo-alpha-sialidase activity"/>
    <property type="evidence" value="ECO:0007669"/>
    <property type="project" value="UniProtKB-EC"/>
</dbReference>
<dbReference type="Gene3D" id="2.120.10.10">
    <property type="match status" value="1"/>
</dbReference>
<dbReference type="InterPro" id="IPR006311">
    <property type="entry name" value="TAT_signal"/>
</dbReference>
<evidence type="ECO:0000313" key="7">
    <source>
        <dbReference type="Proteomes" id="UP000198242"/>
    </source>
</evidence>
<evidence type="ECO:0000256" key="2">
    <source>
        <dbReference type="ARBA" id="ARBA00009348"/>
    </source>
</evidence>
<dbReference type="InterPro" id="IPR011040">
    <property type="entry name" value="Sialidase"/>
</dbReference>
<dbReference type="InterPro" id="IPR026856">
    <property type="entry name" value="Sialidase_fam"/>
</dbReference>
<accession>A0A1C4X9G6</accession>
<dbReference type="CDD" id="cd15482">
    <property type="entry name" value="Sialidase_non-viral"/>
    <property type="match status" value="1"/>
</dbReference>
<proteinExistence type="inferred from homology"/>
<feature type="domain" description="F5/8 type C" evidence="5">
    <location>
        <begin position="496"/>
        <end position="646"/>
    </location>
</feature>
<evidence type="ECO:0000259" key="5">
    <source>
        <dbReference type="PROSITE" id="PS50022"/>
    </source>
</evidence>
<dbReference type="PANTHER" id="PTHR10628:SF30">
    <property type="entry name" value="EXO-ALPHA-SIALIDASE"/>
    <property type="match status" value="1"/>
</dbReference>